<evidence type="ECO:0000256" key="1">
    <source>
        <dbReference type="SAM" id="Phobius"/>
    </source>
</evidence>
<feature type="transmembrane region" description="Helical" evidence="1">
    <location>
        <begin position="6"/>
        <end position="25"/>
    </location>
</feature>
<dbReference type="AlphaFoldDB" id="A0A9P7E1P1"/>
<feature type="non-terminal residue" evidence="2">
    <location>
        <position position="75"/>
    </location>
</feature>
<name>A0A9P7E1P1_9AGAM</name>
<organism evidence="2 3">
    <name type="scientific">Suillus subaureus</name>
    <dbReference type="NCBI Taxonomy" id="48587"/>
    <lineage>
        <taxon>Eukaryota</taxon>
        <taxon>Fungi</taxon>
        <taxon>Dikarya</taxon>
        <taxon>Basidiomycota</taxon>
        <taxon>Agaricomycotina</taxon>
        <taxon>Agaricomycetes</taxon>
        <taxon>Agaricomycetidae</taxon>
        <taxon>Boletales</taxon>
        <taxon>Suillineae</taxon>
        <taxon>Suillaceae</taxon>
        <taxon>Suillus</taxon>
    </lineage>
</organism>
<keyword evidence="1" id="KW-0812">Transmembrane</keyword>
<dbReference type="RefSeq" id="XP_041188947.1">
    <property type="nucleotide sequence ID" value="XM_041329119.1"/>
</dbReference>
<keyword evidence="1" id="KW-0472">Membrane</keyword>
<proteinExistence type="predicted"/>
<reference evidence="2" key="1">
    <citation type="journal article" date="2020" name="New Phytol.">
        <title>Comparative genomics reveals dynamic genome evolution in host specialist ectomycorrhizal fungi.</title>
        <authorList>
            <person name="Lofgren L.A."/>
            <person name="Nguyen N.H."/>
            <person name="Vilgalys R."/>
            <person name="Ruytinx J."/>
            <person name="Liao H.L."/>
            <person name="Branco S."/>
            <person name="Kuo A."/>
            <person name="LaButti K."/>
            <person name="Lipzen A."/>
            <person name="Andreopoulos W."/>
            <person name="Pangilinan J."/>
            <person name="Riley R."/>
            <person name="Hundley H."/>
            <person name="Na H."/>
            <person name="Barry K."/>
            <person name="Grigoriev I.V."/>
            <person name="Stajich J.E."/>
            <person name="Kennedy P.G."/>
        </authorList>
    </citation>
    <scope>NUCLEOTIDE SEQUENCE</scope>
    <source>
        <strain evidence="2">MN1</strain>
    </source>
</reference>
<dbReference type="GeneID" id="64623136"/>
<keyword evidence="1" id="KW-1133">Transmembrane helix</keyword>
<sequence length="75" mass="8550">NAVKWGVMAVTPGVVAWAINIFLLSPDQEFPQEGKGKTSRINYSMLYAFFKELLVCDWEKPCLQGIIKHINTFVF</sequence>
<gene>
    <name evidence="2" type="ORF">BJ212DRAFT_1203781</name>
</gene>
<comment type="caution">
    <text evidence="2">The sequence shown here is derived from an EMBL/GenBank/DDBJ whole genome shotgun (WGS) entry which is preliminary data.</text>
</comment>
<accession>A0A9P7E1P1</accession>
<dbReference type="OrthoDB" id="3231188at2759"/>
<dbReference type="Proteomes" id="UP000807769">
    <property type="component" value="Unassembled WGS sequence"/>
</dbReference>
<evidence type="ECO:0000313" key="2">
    <source>
        <dbReference type="EMBL" id="KAG1808955.1"/>
    </source>
</evidence>
<keyword evidence="3" id="KW-1185">Reference proteome</keyword>
<dbReference type="EMBL" id="JABBWG010000036">
    <property type="protein sequence ID" value="KAG1808955.1"/>
    <property type="molecule type" value="Genomic_DNA"/>
</dbReference>
<feature type="non-terminal residue" evidence="2">
    <location>
        <position position="1"/>
    </location>
</feature>
<evidence type="ECO:0000313" key="3">
    <source>
        <dbReference type="Proteomes" id="UP000807769"/>
    </source>
</evidence>
<protein>
    <submittedName>
        <fullName evidence="2">Uncharacterized protein</fullName>
    </submittedName>
</protein>